<comment type="caution">
    <text evidence="6">The sequence shown here is derived from an EMBL/GenBank/DDBJ whole genome shotgun (WGS) entry which is preliminary data.</text>
</comment>
<dbReference type="CDD" id="cd01127">
    <property type="entry name" value="TrwB_TraG_TraD_VirD4"/>
    <property type="match status" value="1"/>
</dbReference>
<dbReference type="InterPro" id="IPR027417">
    <property type="entry name" value="P-loop_NTPase"/>
</dbReference>
<evidence type="ECO:0000256" key="4">
    <source>
        <dbReference type="SAM" id="Phobius"/>
    </source>
</evidence>
<evidence type="ECO:0000259" key="5">
    <source>
        <dbReference type="PROSITE" id="PS50901"/>
    </source>
</evidence>
<dbReference type="Pfam" id="PF01580">
    <property type="entry name" value="FtsK_SpoIIIE"/>
    <property type="match status" value="1"/>
</dbReference>
<dbReference type="SUPFAM" id="SSF52540">
    <property type="entry name" value="P-loop containing nucleoside triphosphate hydrolases"/>
    <property type="match status" value="1"/>
</dbReference>
<dbReference type="PATRIC" id="fig|1261066.4.peg.985"/>
<evidence type="ECO:0000313" key="6">
    <source>
        <dbReference type="EMBL" id="EPI46173.1"/>
    </source>
</evidence>
<dbReference type="EMBL" id="ATJJ01000086">
    <property type="protein sequence ID" value="EPI46173.1"/>
    <property type="molecule type" value="Genomic_DNA"/>
</dbReference>
<keyword evidence="4" id="KW-0472">Membrane</keyword>
<dbReference type="PROSITE" id="PS50901">
    <property type="entry name" value="FTSK"/>
    <property type="match status" value="1"/>
</dbReference>
<evidence type="ECO:0000256" key="2">
    <source>
        <dbReference type="ARBA" id="ARBA00022840"/>
    </source>
</evidence>
<keyword evidence="4" id="KW-1133">Transmembrane helix</keyword>
<evidence type="ECO:0000313" key="7">
    <source>
        <dbReference type="Proteomes" id="UP000014521"/>
    </source>
</evidence>
<evidence type="ECO:0000256" key="3">
    <source>
        <dbReference type="PROSITE-ProRule" id="PRU00289"/>
    </source>
</evidence>
<dbReference type="PANTHER" id="PTHR22683:SF1">
    <property type="entry name" value="TYPE VII SECRETION SYSTEM PROTEIN ESSC"/>
    <property type="match status" value="1"/>
</dbReference>
<protein>
    <submittedName>
        <fullName evidence="6">FtsK/SpoIIIE family protein</fullName>
    </submittedName>
</protein>
<dbReference type="InterPro" id="IPR050206">
    <property type="entry name" value="FtsK/SpoIIIE/SftA"/>
</dbReference>
<accession>S4HZL9</accession>
<sequence>MHDCAMEYKECKNYRNYENNAICNKNASSKSMFWMQIIANIVPIFANIALAIMACLQKSWMMLAMVVPSIMMYIACLIPQIIQYNVNKKSDNKNENNIKKHVEIQFSKRISRQHVQGVPNTLVTINLEAILINNANQISSISNSKNIVNHATPPWKNVVYSWLKSSNESNKKLVAPIGISENGYFCLDLIRNGPHALVAGTTGSGKSVLLTSWCLALAFNYSPKSLQFVFMDFKGGATFDALSTLPHSIGNVGDLNLQHAVRALRGLEKELDRRERLVACQGCHDINQVKPYQPSLAIVIDEFHALKNQLPDYMNRLIRIASVGRSLGMHLIACTQNPMAQVNADMKANMSINICLRVRDAMQSHELLGSSCAASINPNNPGAAYCNTGDGIIALQCSQSRNKDSLIQAIKLAGKFYYYNQPKQLFSAPLPRYLGYSTIKNYCNNTFCNDKYSRSNSESNSDFNSDSSKEDGLLIGLKDDGINLSEAILPINLGNIAIIGGNKRGKTNLINVISKAIKSRNTYNNSQNIYILDNADSLLEPFSSDTRSQEFQSKLVNPKITVIFCAQNARHIRIPEQAPVRIIFPTGDAGTDTMLGIPSDLLKTLNVDDYQTPGRCVMVIPGSANLLQILSFT</sequence>
<proteinExistence type="predicted"/>
<dbReference type="GO" id="GO:0005524">
    <property type="term" value="F:ATP binding"/>
    <property type="evidence" value="ECO:0007669"/>
    <property type="project" value="UniProtKB-UniRule"/>
</dbReference>
<evidence type="ECO:0000256" key="1">
    <source>
        <dbReference type="ARBA" id="ARBA00022741"/>
    </source>
</evidence>
<organism evidence="6 7">
    <name type="scientific">Gardnerella vaginalis JCP8108</name>
    <dbReference type="NCBI Taxonomy" id="1261066"/>
    <lineage>
        <taxon>Bacteria</taxon>
        <taxon>Bacillati</taxon>
        <taxon>Actinomycetota</taxon>
        <taxon>Actinomycetes</taxon>
        <taxon>Bifidobacteriales</taxon>
        <taxon>Bifidobacteriaceae</taxon>
        <taxon>Gardnerella</taxon>
    </lineage>
</organism>
<dbReference type="InterPro" id="IPR002543">
    <property type="entry name" value="FtsK_dom"/>
</dbReference>
<dbReference type="AlphaFoldDB" id="S4HZL9"/>
<feature type="binding site" evidence="3">
    <location>
        <begin position="200"/>
        <end position="207"/>
    </location>
    <ligand>
        <name>ATP</name>
        <dbReference type="ChEBI" id="CHEBI:30616"/>
    </ligand>
</feature>
<dbReference type="PANTHER" id="PTHR22683">
    <property type="entry name" value="SPORULATION PROTEIN RELATED"/>
    <property type="match status" value="1"/>
</dbReference>
<dbReference type="HOGENOM" id="CLU_031357_0_0_11"/>
<name>S4HZL9_GARVA</name>
<keyword evidence="2 3" id="KW-0067">ATP-binding</keyword>
<dbReference type="GO" id="GO:0003677">
    <property type="term" value="F:DNA binding"/>
    <property type="evidence" value="ECO:0007669"/>
    <property type="project" value="InterPro"/>
</dbReference>
<feature type="domain" description="FtsK" evidence="5">
    <location>
        <begin position="180"/>
        <end position="365"/>
    </location>
</feature>
<reference evidence="6 7" key="1">
    <citation type="submission" date="2013-06" db="EMBL/GenBank/DDBJ databases">
        <authorList>
            <person name="Weinstock G."/>
            <person name="Sodergren E."/>
            <person name="Lobos E.A."/>
            <person name="Fulton L."/>
            <person name="Fulton R."/>
            <person name="Courtney L."/>
            <person name="Fronick C."/>
            <person name="O'Laughlin M."/>
            <person name="Godfrey J."/>
            <person name="Wilson R.M."/>
            <person name="Miner T."/>
            <person name="Farmer C."/>
            <person name="Delehaunty K."/>
            <person name="Cordes M."/>
            <person name="Minx P."/>
            <person name="Tomlinson C."/>
            <person name="Chen J."/>
            <person name="Wollam A."/>
            <person name="Pepin K.H."/>
            <person name="Bhonagiri V."/>
            <person name="Zhang X."/>
            <person name="Warren W."/>
            <person name="Mitreva M."/>
            <person name="Mardis E.R."/>
            <person name="Wilson R.K."/>
        </authorList>
    </citation>
    <scope>NUCLEOTIDE SEQUENCE [LARGE SCALE GENOMIC DNA]</scope>
    <source>
        <strain evidence="6 7">JCP8108</strain>
    </source>
</reference>
<dbReference type="RefSeq" id="WP_016813302.1">
    <property type="nucleotide sequence ID" value="NZ_KE347214.1"/>
</dbReference>
<dbReference type="Gene3D" id="3.40.50.300">
    <property type="entry name" value="P-loop containing nucleotide triphosphate hydrolases"/>
    <property type="match status" value="1"/>
</dbReference>
<gene>
    <name evidence="6" type="ORF">HMPREF1581_01105</name>
</gene>
<dbReference type="Proteomes" id="UP000014521">
    <property type="component" value="Unassembled WGS sequence"/>
</dbReference>
<keyword evidence="4" id="KW-0812">Transmembrane</keyword>
<keyword evidence="1 3" id="KW-0547">Nucleotide-binding</keyword>
<feature type="transmembrane region" description="Helical" evidence="4">
    <location>
        <begin position="63"/>
        <end position="82"/>
    </location>
</feature>
<feature type="transmembrane region" description="Helical" evidence="4">
    <location>
        <begin position="33"/>
        <end position="56"/>
    </location>
</feature>